<feature type="region of interest" description="Disordered" evidence="2">
    <location>
        <begin position="1267"/>
        <end position="1320"/>
    </location>
</feature>
<evidence type="ECO:0008006" key="7">
    <source>
        <dbReference type="Google" id="ProtNLM"/>
    </source>
</evidence>
<dbReference type="EMBL" id="OZ020106">
    <property type="protein sequence ID" value="CAK9258436.1"/>
    <property type="molecule type" value="Genomic_DNA"/>
</dbReference>
<dbReference type="PANTHER" id="PTHR46774">
    <property type="entry name" value="CHROMATIN MODIFICATION-RELATED PROTEIN EAF1 A-RELATED"/>
    <property type="match status" value="1"/>
</dbReference>
<dbReference type="Pfam" id="PF07529">
    <property type="entry name" value="HSA"/>
    <property type="match status" value="1"/>
</dbReference>
<dbReference type="InterPro" id="IPR001005">
    <property type="entry name" value="SANT/Myb"/>
</dbReference>
<dbReference type="InterPro" id="IPR014012">
    <property type="entry name" value="HSA_dom"/>
</dbReference>
<evidence type="ECO:0000313" key="5">
    <source>
        <dbReference type="EMBL" id="CAK9258436.1"/>
    </source>
</evidence>
<evidence type="ECO:0000256" key="1">
    <source>
        <dbReference type="ARBA" id="ARBA00022853"/>
    </source>
</evidence>
<dbReference type="InterPro" id="IPR044798">
    <property type="entry name" value="EAF1A/B"/>
</dbReference>
<accession>A0ABP0VWZ3</accession>
<gene>
    <name evidence="5" type="ORF">CSSPJE1EN1_LOCUS3914</name>
</gene>
<feature type="region of interest" description="Disordered" evidence="2">
    <location>
        <begin position="296"/>
        <end position="315"/>
    </location>
</feature>
<reference evidence="5" key="1">
    <citation type="submission" date="2024-02" db="EMBL/GenBank/DDBJ databases">
        <authorList>
            <consortium name="ELIXIR-Norway"/>
            <consortium name="Elixir Norway"/>
        </authorList>
    </citation>
    <scope>NUCLEOTIDE SEQUENCE</scope>
</reference>
<evidence type="ECO:0000256" key="2">
    <source>
        <dbReference type="SAM" id="MobiDB-lite"/>
    </source>
</evidence>
<dbReference type="PANTHER" id="PTHR46774:SF3">
    <property type="entry name" value="CHROMATIN MODIFICATION-RELATED PROTEIN EAF1 A-RELATED"/>
    <property type="match status" value="1"/>
</dbReference>
<feature type="compositionally biased region" description="Basic and acidic residues" evidence="2">
    <location>
        <begin position="297"/>
        <end position="309"/>
    </location>
</feature>
<organism evidence="5 6">
    <name type="scientific">Sphagnum jensenii</name>
    <dbReference type="NCBI Taxonomy" id="128206"/>
    <lineage>
        <taxon>Eukaryota</taxon>
        <taxon>Viridiplantae</taxon>
        <taxon>Streptophyta</taxon>
        <taxon>Embryophyta</taxon>
        <taxon>Bryophyta</taxon>
        <taxon>Sphagnophytina</taxon>
        <taxon>Sphagnopsida</taxon>
        <taxon>Sphagnales</taxon>
        <taxon>Sphagnaceae</taxon>
        <taxon>Sphagnum</taxon>
    </lineage>
</organism>
<evidence type="ECO:0000259" key="4">
    <source>
        <dbReference type="PROSITE" id="PS51204"/>
    </source>
</evidence>
<dbReference type="PROSITE" id="PS50090">
    <property type="entry name" value="MYB_LIKE"/>
    <property type="match status" value="1"/>
</dbReference>
<proteinExistence type="predicted"/>
<keyword evidence="6" id="KW-1185">Reference proteome</keyword>
<evidence type="ECO:0000313" key="6">
    <source>
        <dbReference type="Proteomes" id="UP001497444"/>
    </source>
</evidence>
<dbReference type="SMART" id="SM00573">
    <property type="entry name" value="HSA"/>
    <property type="match status" value="1"/>
</dbReference>
<feature type="region of interest" description="Disordered" evidence="2">
    <location>
        <begin position="497"/>
        <end position="539"/>
    </location>
</feature>
<feature type="region of interest" description="Disordered" evidence="2">
    <location>
        <begin position="1459"/>
        <end position="1482"/>
    </location>
</feature>
<sequence>MYNGGDATRLYFESSECCVSSSSSSSSSPVPKFEVVAIVNQCELAAFAYWSITDVLGSAHLVYLLPHYSSSKLIWGVDVSCEVEGKRTESGIELGTQKGEAVVLGPRAREDPGFVPGFEHSVNAEQGSMGAGAGAAAAIDHNEPSPHGTAIEKVLAELRWDLGVREERRRELEFLEKVVPALDVIVQVQQGGEPLDFQFREVPSLTFSSPSPAEPLADQLLFSDGDVGSVAKAISNGNAHESISSQALSRGRGVELEDCSFPVNARDAKDGTPSKARAPQPSISNSAWTQINVTTKRKGEVEGSEDNHIGSRSPEYARRNKYQSQHLGNGHLSVKEQEKLVGVYSSLVVAQPPQPPVTTKDEAMVDMGFQVLPHESPHAVTGNHNGMPTNQELEPLIKVMRRCGADLEQHMADTSTDIEKDTNRAVLPSHVSLQSEDTSVNFQVATGEDDGSQFTGKGSNIDLFFSEERPSPHLQSFHELQEVDAACLQEHVDDKSLLGRDSVNPGSAREPSAQGHSGHETPRRETEERVGTPPLPHLDSIEKCSSRAHQVASEVGLNRPPRGIMYEQNLSSKEVTGTEGKTLPVTQVMLEGLEGVSFHKSPKIKKKVARGTSDVRKVNRDRSAQDDKRFNASNARIKVEDVAEDRTKPSATTSELSSLQVSGAPKPQELRTEGQAGAVVGGVPRSIGRTSSTSALLKNKFPGVVIPWEKEHDPTVQAEAEKHRADISAKARKAFEDIILEEAEHLQAASSTTVDQVLNKPWCEASRKKAHWDFVLEEMAWMANDFVQESLWKKAAAGQICRCVALQKQQHEFLASQLCKRQQKVAKVLANFVNGFWHSVEVLLIKQKVGISNLVKTQTQASNSSSKDFDGAVPMDVDFPGMEIADIGSDKVNKQKSKAIIQQYAMPFLKSSGFELMVQAEAPATPKRHSESISTILEPFWEDQFPEEPLFYVVSNGSMEVYRASVESDCTMLEAKHVLELASEHDAEVQAVPGVAEDAAVCSDFGTDGYGNDGSSQDDDLQSHFMLSSLGSGGGLPGIVKKKRKKIAKVNTAGPKLEVGVSLPGFVYWPSMSGGDLGSPSLAITGKRSLSGYSDSTNIPGIIPTKQARSSAVNLRQRGGGASPSPGTVGHFARTTAGSHFQQDERMDMLNGCHRGDNNSDTPSNNLNAVGSDGTFVTSKLKKNKRIKHSLEGACATRQDEAGVSGSVSIKGSERDHGQQDLQPTYELMKQKVNHLLPPCVAASETGPGIADDAAETPGLLGLKKSKVAKQSSDGNTEGIPGPIRPASQTGQQSVILDGNKLIRQNSNRDRNNRKSKGSKGLLLSASTGISIPWSSVEDQAILVLVHDLSPNWELVSDVLSCNSQLKGIYRKPHQCRERHKFLFERLGTDIQENSHDLSPLQPSNAQPAGIPKGNNVRVLLQQIHGAVEEDTLKVHLEQIVLTWEKLCPQKATDAQEQKFPATPHPSHGIAISQFCTGGPLN</sequence>
<evidence type="ECO:0000259" key="3">
    <source>
        <dbReference type="PROSITE" id="PS50090"/>
    </source>
</evidence>
<name>A0ABP0VWZ3_9BRYO</name>
<feature type="compositionally biased region" description="Basic and acidic residues" evidence="2">
    <location>
        <begin position="517"/>
        <end position="530"/>
    </location>
</feature>
<keyword evidence="1" id="KW-0156">Chromatin regulator</keyword>
<feature type="region of interest" description="Disordered" evidence="2">
    <location>
        <begin position="640"/>
        <end position="671"/>
    </location>
</feature>
<dbReference type="Proteomes" id="UP001497444">
    <property type="component" value="Chromosome 11"/>
</dbReference>
<dbReference type="PROSITE" id="PS51204">
    <property type="entry name" value="HSA"/>
    <property type="match status" value="1"/>
</dbReference>
<protein>
    <recommendedName>
        <fullName evidence="7">Myb-like domain-containing protein</fullName>
    </recommendedName>
</protein>
<feature type="domain" description="HSA" evidence="4">
    <location>
        <begin position="759"/>
        <end position="832"/>
    </location>
</feature>
<feature type="domain" description="Myb-like" evidence="3">
    <location>
        <begin position="1333"/>
        <end position="1384"/>
    </location>
</feature>
<feature type="compositionally biased region" description="Polar residues" evidence="2">
    <location>
        <begin position="649"/>
        <end position="661"/>
    </location>
</feature>